<dbReference type="Pfam" id="PF12695">
    <property type="entry name" value="Abhydrolase_5"/>
    <property type="match status" value="1"/>
</dbReference>
<dbReference type="eggNOG" id="COG1073">
    <property type="taxonomic scope" value="Bacteria"/>
</dbReference>
<organism evidence="3 4">
    <name type="scientific">Acetobacterium woodii (strain ATCC 29683 / DSM 1030 / JCM 2381 / KCTC 1655 / WB1)</name>
    <dbReference type="NCBI Taxonomy" id="931626"/>
    <lineage>
        <taxon>Bacteria</taxon>
        <taxon>Bacillati</taxon>
        <taxon>Bacillota</taxon>
        <taxon>Clostridia</taxon>
        <taxon>Eubacteriales</taxon>
        <taxon>Eubacteriaceae</taxon>
        <taxon>Acetobacterium</taxon>
    </lineage>
</organism>
<feature type="transmembrane region" description="Helical" evidence="1">
    <location>
        <begin position="12"/>
        <end position="30"/>
    </location>
</feature>
<accession>H6LGX8</accession>
<dbReference type="SUPFAM" id="SSF53474">
    <property type="entry name" value="alpha/beta-Hydrolases"/>
    <property type="match status" value="1"/>
</dbReference>
<keyword evidence="1" id="KW-0472">Membrane</keyword>
<evidence type="ECO:0000313" key="3">
    <source>
        <dbReference type="EMBL" id="AFA47116.1"/>
    </source>
</evidence>
<feature type="domain" description="Alpha/beta hydrolase fold-5" evidence="2">
    <location>
        <begin position="71"/>
        <end position="232"/>
    </location>
</feature>
<dbReference type="STRING" id="931626.Awo_c03120"/>
<keyword evidence="4" id="KW-1185">Reference proteome</keyword>
<name>H6LGX8_ACEWD</name>
<dbReference type="InterPro" id="IPR029059">
    <property type="entry name" value="AB_hydrolase_5"/>
</dbReference>
<gene>
    <name evidence="3" type="ordered locus">Awo_c03120</name>
</gene>
<dbReference type="Gene3D" id="3.40.50.1820">
    <property type="entry name" value="alpha/beta hydrolase"/>
    <property type="match status" value="1"/>
</dbReference>
<keyword evidence="1" id="KW-0812">Transmembrane</keyword>
<dbReference type="HOGENOM" id="CLU_077889_0_0_9"/>
<keyword evidence="1" id="KW-1133">Transmembrane helix</keyword>
<evidence type="ECO:0000259" key="2">
    <source>
        <dbReference type="Pfam" id="PF12695"/>
    </source>
</evidence>
<dbReference type="Proteomes" id="UP000007177">
    <property type="component" value="Chromosome"/>
</dbReference>
<reference evidence="4" key="1">
    <citation type="submission" date="2011-07" db="EMBL/GenBank/DDBJ databases">
        <title>Complete genome sequence of Acetobacterium woodii.</title>
        <authorList>
            <person name="Poehlein A."/>
            <person name="Schmidt S."/>
            <person name="Kaster A.-K."/>
            <person name="Goenrich M."/>
            <person name="Vollmers J."/>
            <person name="Thuermer A."/>
            <person name="Gottschalk G."/>
            <person name="Thauer R.K."/>
            <person name="Daniel R."/>
            <person name="Mueller V."/>
        </authorList>
    </citation>
    <scope>NUCLEOTIDE SEQUENCE [LARGE SCALE GENOMIC DNA]</scope>
    <source>
        <strain evidence="4">ATCC 29683 / DSM 1030 / JCM 2381 / KCTC 1655 / WB1</strain>
    </source>
</reference>
<dbReference type="GO" id="GO:0016787">
    <property type="term" value="F:hydrolase activity"/>
    <property type="evidence" value="ECO:0007669"/>
    <property type="project" value="InterPro"/>
</dbReference>
<dbReference type="OrthoDB" id="9780932at2"/>
<evidence type="ECO:0000313" key="4">
    <source>
        <dbReference type="Proteomes" id="UP000007177"/>
    </source>
</evidence>
<sequence>MSEKKNFKKAIKIAAIIFTALIIGILTYLGDYYRGDQTAHEAMQSNEQVKVQEEGNLIIFTPTTDAGETGFIFYPGGKVEAIAYAPLMQLLAKQGFTAVIVKMPFNLAVLNPDGANEAVAALPEINDWVIGGHSLGGVMAADYVANHPDQVEGLVLLGAYANKDLSQSKVTALSLFGTEDWGLKPEAFAAAKNKMPEKTTYFEMIGANHSGFGNYGAQAGDGTAFISAEEQQALTVEKIMEIWKGN</sequence>
<reference evidence="3 4" key="2">
    <citation type="journal article" date="2012" name="PLoS ONE">
        <title>An ancient pathway combining carbon dioxide fixation with the generation and utilization of a sodium ion gradient for ATP synthesis.</title>
        <authorList>
            <person name="Poehlein A."/>
            <person name="Schmidt S."/>
            <person name="Kaster A.K."/>
            <person name="Goenrich M."/>
            <person name="Vollmers J."/>
            <person name="Thurmer A."/>
            <person name="Bertsch J."/>
            <person name="Schuchmann K."/>
            <person name="Voigt B."/>
            <person name="Hecker M."/>
            <person name="Daniel R."/>
            <person name="Thauer R.K."/>
            <person name="Gottschalk G."/>
            <person name="Muller V."/>
        </authorList>
    </citation>
    <scope>NUCLEOTIDE SEQUENCE [LARGE SCALE GENOMIC DNA]</scope>
    <source>
        <strain evidence="4">ATCC 29683 / DSM 1030 / JCM 2381 / KCTC 1655 / WB1</strain>
    </source>
</reference>
<dbReference type="InterPro" id="IPR029058">
    <property type="entry name" value="AB_hydrolase_fold"/>
</dbReference>
<protein>
    <recommendedName>
        <fullName evidence="2">Alpha/beta hydrolase fold-5 domain-containing protein</fullName>
    </recommendedName>
</protein>
<dbReference type="AlphaFoldDB" id="H6LGX8"/>
<proteinExistence type="predicted"/>
<dbReference type="KEGG" id="awo:Awo_c03120"/>
<dbReference type="EMBL" id="CP002987">
    <property type="protein sequence ID" value="AFA47116.1"/>
    <property type="molecule type" value="Genomic_DNA"/>
</dbReference>
<evidence type="ECO:0000256" key="1">
    <source>
        <dbReference type="SAM" id="Phobius"/>
    </source>
</evidence>
<dbReference type="RefSeq" id="WP_014354719.1">
    <property type="nucleotide sequence ID" value="NC_016894.1"/>
</dbReference>